<keyword evidence="4" id="KW-1185">Reference proteome</keyword>
<dbReference type="Gene3D" id="3.40.1170.60">
    <property type="match status" value="1"/>
</dbReference>
<feature type="non-terminal residue" evidence="3">
    <location>
        <position position="329"/>
    </location>
</feature>
<dbReference type="PANTHER" id="PTHR35369:SF2">
    <property type="entry name" value="BLR3025 PROTEIN"/>
    <property type="match status" value="1"/>
</dbReference>
<dbReference type="InterPro" id="IPR050356">
    <property type="entry name" value="SulA_CellDiv_inhibitor"/>
</dbReference>
<dbReference type="InterPro" id="IPR043502">
    <property type="entry name" value="DNA/RNA_pol_sf"/>
</dbReference>
<dbReference type="Proteomes" id="UP000578686">
    <property type="component" value="Unassembled WGS sequence"/>
</dbReference>
<dbReference type="EMBL" id="JAAVJD010000078">
    <property type="protein sequence ID" value="NJQ06335.1"/>
    <property type="molecule type" value="Genomic_DNA"/>
</dbReference>
<dbReference type="InterPro" id="IPR001126">
    <property type="entry name" value="UmuC"/>
</dbReference>
<reference evidence="3 4" key="1">
    <citation type="submission" date="2020-03" db="EMBL/GenBank/DDBJ databases">
        <title>Draft genome of Streptomyces sp. ventii, isolated from the Axial Seamount in the Pacific Ocean, and resequencing of the two type strains Streptomyces lonarensis strain NCL 716 and Streptomyces bohaiensis strain 11A07.</title>
        <authorList>
            <person name="Loughran R.M."/>
            <person name="Pfannmuller K.M."/>
            <person name="Wasson B.J."/>
            <person name="Deadmond M.C."/>
            <person name="Paddock B.E."/>
            <person name="Koyack M.J."/>
            <person name="Gallegos D.A."/>
            <person name="Mitchell E.A."/>
            <person name="Ushijima B."/>
            <person name="Saw J.H."/>
            <person name="Mcphail K.L."/>
            <person name="Videau P."/>
        </authorList>
    </citation>
    <scope>NUCLEOTIDE SEQUENCE [LARGE SCALE GENOMIC DNA]</scope>
    <source>
        <strain evidence="3 4">NCL716</strain>
    </source>
</reference>
<evidence type="ECO:0000313" key="4">
    <source>
        <dbReference type="Proteomes" id="UP000578686"/>
    </source>
</evidence>
<dbReference type="PANTHER" id="PTHR35369">
    <property type="entry name" value="BLR3025 PROTEIN-RELATED"/>
    <property type="match status" value="1"/>
</dbReference>
<gene>
    <name evidence="3" type="ORF">HCN56_12260</name>
</gene>
<keyword evidence="1" id="KW-0227">DNA damage</keyword>
<dbReference type="Pfam" id="PF00817">
    <property type="entry name" value="IMS"/>
    <property type="match status" value="1"/>
</dbReference>
<proteinExistence type="predicted"/>
<dbReference type="PROSITE" id="PS50173">
    <property type="entry name" value="UMUC"/>
    <property type="match status" value="1"/>
</dbReference>
<dbReference type="CDD" id="cd03468">
    <property type="entry name" value="PolY_like"/>
    <property type="match status" value="1"/>
</dbReference>
<dbReference type="AlphaFoldDB" id="A0A7X6D1A8"/>
<organism evidence="3 4">
    <name type="scientific">Streptomyces lonarensis</name>
    <dbReference type="NCBI Taxonomy" id="700599"/>
    <lineage>
        <taxon>Bacteria</taxon>
        <taxon>Bacillati</taxon>
        <taxon>Actinomycetota</taxon>
        <taxon>Actinomycetes</taxon>
        <taxon>Kitasatosporales</taxon>
        <taxon>Streptomycetaceae</taxon>
        <taxon>Streptomyces</taxon>
    </lineage>
</organism>
<name>A0A7X6D1A8_9ACTN</name>
<dbReference type="SUPFAM" id="SSF56672">
    <property type="entry name" value="DNA/RNA polymerases"/>
    <property type="match status" value="1"/>
</dbReference>
<evidence type="ECO:0000313" key="3">
    <source>
        <dbReference type="EMBL" id="NJQ06335.1"/>
    </source>
</evidence>
<dbReference type="GO" id="GO:0006281">
    <property type="term" value="P:DNA repair"/>
    <property type="evidence" value="ECO:0007669"/>
    <property type="project" value="InterPro"/>
</dbReference>
<evidence type="ECO:0000259" key="2">
    <source>
        <dbReference type="PROSITE" id="PS50173"/>
    </source>
</evidence>
<protein>
    <submittedName>
        <fullName evidence="3">DNA polymerase Y family protein</fullName>
    </submittedName>
</protein>
<comment type="caution">
    <text evidence="3">The sequence shown here is derived from an EMBL/GenBank/DDBJ whole genome shotgun (WGS) entry which is preliminary data.</text>
</comment>
<accession>A0A7X6D1A8</accession>
<feature type="domain" description="UmuC" evidence="2">
    <location>
        <begin position="22"/>
        <end position="64"/>
    </location>
</feature>
<evidence type="ECO:0000256" key="1">
    <source>
        <dbReference type="ARBA" id="ARBA00022763"/>
    </source>
</evidence>
<sequence>MDRVLCVWVPDWPVRVAGPAPDVPLAVMAGGLVLACSPAARAAGVRRGMRLRPARARCPELRAVERDVEEEIRGFEPLVRTLEEAVMPRLEVVRPGLLAAPARGPARYWGGEPQLVERVTAVLRELGHPARAGAGDTVFAAALAARSGALVPPGESAAFLAPYPVGVLGRPRLTELLHRLGVTTLGAFAALPADRVAARFGAEGVAAHRTARGLEARPVSSRTGTADHSVSHVFEPATSLLEPVVFAAKAAADRLHQRLTAAGVVCARLEAEVELGDGRRLARVFRHEGRLSAAAVAERVRGVLRAWETDGTLAGGASAGAPTGPGGTA</sequence>